<sequence>MTKCNICQGELNQIISTQNSVSVSSDNKIIKATLFIYKCKECSHIQKIKDNQIQKVYEEYKKDDLVEGQDQTKFIDGKPFFRTDILVSTIISSMKNKKTLLDIGTGTGVFLLSCNKYLNLDLYAFDLNTRYKSKIEAMENVKKFYTNDLKKIDKSFDIISLIHVFEHIEKPLEALKVLKSKLNKNGIIIIQVPSITENPNDILIYDHYSHFSKNSLFNLLKKVFTNIEFIKTNIKNEITVIIKNDNKKSSFTQQEEQVDFSFLNKAITYLNNIEKEIYVFGTAPTSTYYASILNEHNKLKGFLDEDPLKQNKTHLDKEIFHPKDLKEIVCFFPLSQNIYNDIKKKYPNITFISIQDI</sequence>
<gene>
    <name evidence="1" type="ORF">NJU99_14185</name>
</gene>
<dbReference type="Gene3D" id="3.40.50.150">
    <property type="entry name" value="Vaccinia Virus protein VP39"/>
    <property type="match status" value="1"/>
</dbReference>
<dbReference type="RefSeq" id="WP_254576561.1">
    <property type="nucleotide sequence ID" value="NZ_CP100595.1"/>
</dbReference>
<dbReference type="SUPFAM" id="SSF53335">
    <property type="entry name" value="S-adenosyl-L-methionine-dependent methyltransferases"/>
    <property type="match status" value="1"/>
</dbReference>
<proteinExistence type="predicted"/>
<evidence type="ECO:0000313" key="2">
    <source>
        <dbReference type="Proteomes" id="UP001060012"/>
    </source>
</evidence>
<organism evidence="1 2">
    <name type="scientific">Arcobacter roscoffensis</name>
    <dbReference type="NCBI Taxonomy" id="2961520"/>
    <lineage>
        <taxon>Bacteria</taxon>
        <taxon>Pseudomonadati</taxon>
        <taxon>Campylobacterota</taxon>
        <taxon>Epsilonproteobacteria</taxon>
        <taxon>Campylobacterales</taxon>
        <taxon>Arcobacteraceae</taxon>
        <taxon>Arcobacter</taxon>
    </lineage>
</organism>
<dbReference type="Pfam" id="PF13489">
    <property type="entry name" value="Methyltransf_23"/>
    <property type="match status" value="1"/>
</dbReference>
<dbReference type="EMBL" id="CP100595">
    <property type="protein sequence ID" value="UTJ06382.1"/>
    <property type="molecule type" value="Genomic_DNA"/>
</dbReference>
<dbReference type="Proteomes" id="UP001060012">
    <property type="component" value="Chromosome"/>
</dbReference>
<dbReference type="GO" id="GO:0008168">
    <property type="term" value="F:methyltransferase activity"/>
    <property type="evidence" value="ECO:0007669"/>
    <property type="project" value="UniProtKB-KW"/>
</dbReference>
<dbReference type="CDD" id="cd02440">
    <property type="entry name" value="AdoMet_MTases"/>
    <property type="match status" value="1"/>
</dbReference>
<evidence type="ECO:0000313" key="1">
    <source>
        <dbReference type="EMBL" id="UTJ06382.1"/>
    </source>
</evidence>
<name>A0ABY5E3D2_9BACT</name>
<reference evidence="1" key="1">
    <citation type="submission" date="2022-07" db="EMBL/GenBank/DDBJ databases">
        <title>Arcobacter roscoffensis sp. nov., a marine bacterium isolated from coastal seawater collected from Roscoff, France.</title>
        <authorList>
            <person name="Pascual J."/>
            <person name="Lepeaux C."/>
            <person name="Methner A."/>
            <person name="Overmann J."/>
        </authorList>
    </citation>
    <scope>NUCLEOTIDE SEQUENCE</scope>
    <source>
        <strain evidence="1">ARW1-2F2</strain>
    </source>
</reference>
<keyword evidence="1" id="KW-0489">Methyltransferase</keyword>
<keyword evidence="1" id="KW-0808">Transferase</keyword>
<keyword evidence="2" id="KW-1185">Reference proteome</keyword>
<protein>
    <submittedName>
        <fullName evidence="1">Class I SAM-dependent methyltransferase</fullName>
    </submittedName>
</protein>
<dbReference type="PANTHER" id="PTHR43861:SF6">
    <property type="entry name" value="METHYLTRANSFERASE TYPE 11"/>
    <property type="match status" value="1"/>
</dbReference>
<accession>A0ABY5E3D2</accession>
<dbReference type="PANTHER" id="PTHR43861">
    <property type="entry name" value="TRANS-ACONITATE 2-METHYLTRANSFERASE-RELATED"/>
    <property type="match status" value="1"/>
</dbReference>
<dbReference type="GO" id="GO:0032259">
    <property type="term" value="P:methylation"/>
    <property type="evidence" value="ECO:0007669"/>
    <property type="project" value="UniProtKB-KW"/>
</dbReference>
<dbReference type="InterPro" id="IPR029063">
    <property type="entry name" value="SAM-dependent_MTases_sf"/>
</dbReference>